<dbReference type="AlphaFoldDB" id="A0A919KD10"/>
<evidence type="ECO:0000313" key="1">
    <source>
        <dbReference type="EMBL" id="GIF03384.1"/>
    </source>
</evidence>
<protein>
    <recommendedName>
        <fullName evidence="3">Nucleoside diphosphate kinase</fullName>
    </recommendedName>
</protein>
<dbReference type="SUPFAM" id="SSF54919">
    <property type="entry name" value="Nucleoside diphosphate kinase, NDK"/>
    <property type="match status" value="1"/>
</dbReference>
<name>A0A919KD10_9ACTN</name>
<organism evidence="1 2">
    <name type="scientific">Actinoplanes siamensis</name>
    <dbReference type="NCBI Taxonomy" id="1223317"/>
    <lineage>
        <taxon>Bacteria</taxon>
        <taxon>Bacillati</taxon>
        <taxon>Actinomycetota</taxon>
        <taxon>Actinomycetes</taxon>
        <taxon>Micromonosporales</taxon>
        <taxon>Micromonosporaceae</taxon>
        <taxon>Actinoplanes</taxon>
    </lineage>
</organism>
<dbReference type="EMBL" id="BOMW01000009">
    <property type="protein sequence ID" value="GIF03384.1"/>
    <property type="molecule type" value="Genomic_DNA"/>
</dbReference>
<dbReference type="RefSeq" id="WP_203677120.1">
    <property type="nucleotide sequence ID" value="NZ_BOMW01000009.1"/>
</dbReference>
<gene>
    <name evidence="1" type="ORF">Asi03nite_09220</name>
</gene>
<reference evidence="1" key="1">
    <citation type="submission" date="2021-01" db="EMBL/GenBank/DDBJ databases">
        <title>Whole genome shotgun sequence of Actinoplanes siamensis NBRC 109076.</title>
        <authorList>
            <person name="Komaki H."/>
            <person name="Tamura T."/>
        </authorList>
    </citation>
    <scope>NUCLEOTIDE SEQUENCE</scope>
    <source>
        <strain evidence="1">NBRC 109076</strain>
    </source>
</reference>
<dbReference type="Proteomes" id="UP000629619">
    <property type="component" value="Unassembled WGS sequence"/>
</dbReference>
<dbReference type="InterPro" id="IPR036850">
    <property type="entry name" value="NDK-like_dom_sf"/>
</dbReference>
<keyword evidence="2" id="KW-1185">Reference proteome</keyword>
<sequence>MARSFVLLKPDCLGTGRTAAVEAAAVAEGLTVACRHRLRLTPADVRLLWPEYRDGTHVLMQAFLDRYLCAGPSEVLLLHGPDAFEAARRVKRVMRARYANGPFANLVHTAERRGELARQATHLLGRCPACAGPFSCDEPAADLPRPAGRDFRRDEDLPALVDSLWPAVQSADPPPPAPHRLDRSPAAAVYLGADRAHSLDSAVTAVWSALPGIALAHAVLLMLHAGRVGGYPIAVGSRRAVARSHRILLEHGITACGIGPVPPAPGR</sequence>
<accession>A0A919KD10</accession>
<evidence type="ECO:0008006" key="3">
    <source>
        <dbReference type="Google" id="ProtNLM"/>
    </source>
</evidence>
<evidence type="ECO:0000313" key="2">
    <source>
        <dbReference type="Proteomes" id="UP000629619"/>
    </source>
</evidence>
<dbReference type="Gene3D" id="3.30.70.141">
    <property type="entry name" value="Nucleoside diphosphate kinase-like domain"/>
    <property type="match status" value="1"/>
</dbReference>
<proteinExistence type="predicted"/>
<comment type="caution">
    <text evidence="1">The sequence shown here is derived from an EMBL/GenBank/DDBJ whole genome shotgun (WGS) entry which is preliminary data.</text>
</comment>